<evidence type="ECO:0000256" key="3">
    <source>
        <dbReference type="ARBA" id="ARBA00012388"/>
    </source>
</evidence>
<dbReference type="InterPro" id="IPR045862">
    <property type="entry name" value="Trf4-like"/>
</dbReference>
<keyword evidence="11" id="KW-1185">Reference proteome</keyword>
<comment type="similarity">
    <text evidence="2">Belongs to the DNA polymerase type-B-like family.</text>
</comment>
<dbReference type="GO" id="GO:0003729">
    <property type="term" value="F:mRNA binding"/>
    <property type="evidence" value="ECO:0007669"/>
    <property type="project" value="TreeGrafter"/>
</dbReference>
<feature type="region of interest" description="Disordered" evidence="7">
    <location>
        <begin position="430"/>
        <end position="460"/>
    </location>
</feature>
<dbReference type="InterPro" id="IPR054708">
    <property type="entry name" value="MTPAP-like_central"/>
</dbReference>
<dbReference type="FunFam" id="3.30.460.10:FF:000006">
    <property type="entry name" value="non-canonical poly(A) RNA polymerase PAPD5"/>
    <property type="match status" value="1"/>
</dbReference>
<dbReference type="SUPFAM" id="SSF81631">
    <property type="entry name" value="PAP/OAS1 substrate-binding domain"/>
    <property type="match status" value="1"/>
</dbReference>
<evidence type="ECO:0000256" key="2">
    <source>
        <dbReference type="ARBA" id="ARBA00008593"/>
    </source>
</evidence>
<dbReference type="OMA" id="ANIPWRT"/>
<keyword evidence="4" id="KW-0808">Transferase</keyword>
<comment type="cofactor">
    <cofactor evidence="1">
        <name>Mn(2+)</name>
        <dbReference type="ChEBI" id="CHEBI:29035"/>
    </cofactor>
</comment>
<evidence type="ECO:0000259" key="9">
    <source>
        <dbReference type="Pfam" id="PF22600"/>
    </source>
</evidence>
<evidence type="ECO:0000256" key="5">
    <source>
        <dbReference type="ARBA" id="ARBA00022723"/>
    </source>
</evidence>
<evidence type="ECO:0000313" key="11">
    <source>
        <dbReference type="Proteomes" id="UP000824469"/>
    </source>
</evidence>
<dbReference type="Pfam" id="PF22600">
    <property type="entry name" value="MTPAP-like_central"/>
    <property type="match status" value="1"/>
</dbReference>
<accession>A0AA38LJF4</accession>
<dbReference type="GO" id="GO:0031499">
    <property type="term" value="C:TRAMP complex"/>
    <property type="evidence" value="ECO:0007669"/>
    <property type="project" value="TreeGrafter"/>
</dbReference>
<dbReference type="EMBL" id="JAHRHJ020000003">
    <property type="protein sequence ID" value="KAH9323182.1"/>
    <property type="molecule type" value="Genomic_DNA"/>
</dbReference>
<evidence type="ECO:0000256" key="4">
    <source>
        <dbReference type="ARBA" id="ARBA00022679"/>
    </source>
</evidence>
<dbReference type="GO" id="GO:0005730">
    <property type="term" value="C:nucleolus"/>
    <property type="evidence" value="ECO:0007669"/>
    <property type="project" value="TreeGrafter"/>
</dbReference>
<dbReference type="GO" id="GO:0031123">
    <property type="term" value="P:RNA 3'-end processing"/>
    <property type="evidence" value="ECO:0007669"/>
    <property type="project" value="TreeGrafter"/>
</dbReference>
<reference evidence="10 11" key="1">
    <citation type="journal article" date="2021" name="Nat. Plants">
        <title>The Taxus genome provides insights into paclitaxel biosynthesis.</title>
        <authorList>
            <person name="Xiong X."/>
            <person name="Gou J."/>
            <person name="Liao Q."/>
            <person name="Li Y."/>
            <person name="Zhou Q."/>
            <person name="Bi G."/>
            <person name="Li C."/>
            <person name="Du R."/>
            <person name="Wang X."/>
            <person name="Sun T."/>
            <person name="Guo L."/>
            <person name="Liang H."/>
            <person name="Lu P."/>
            <person name="Wu Y."/>
            <person name="Zhang Z."/>
            <person name="Ro D.K."/>
            <person name="Shang Y."/>
            <person name="Huang S."/>
            <person name="Yan J."/>
        </authorList>
    </citation>
    <scope>NUCLEOTIDE SEQUENCE [LARGE SCALE GENOMIC DNA]</scope>
    <source>
        <strain evidence="10">Ta-2019</strain>
    </source>
</reference>
<evidence type="ECO:0000256" key="7">
    <source>
        <dbReference type="SAM" id="MobiDB-lite"/>
    </source>
</evidence>
<protein>
    <recommendedName>
        <fullName evidence="3">polynucleotide adenylyltransferase</fullName>
        <ecNumber evidence="3">2.7.7.19</ecNumber>
    </recommendedName>
</protein>
<keyword evidence="6" id="KW-0460">Magnesium</keyword>
<dbReference type="InterPro" id="IPR043519">
    <property type="entry name" value="NT_sf"/>
</dbReference>
<dbReference type="InterPro" id="IPR002058">
    <property type="entry name" value="PAP_assoc"/>
</dbReference>
<dbReference type="GO" id="GO:0046872">
    <property type="term" value="F:metal ion binding"/>
    <property type="evidence" value="ECO:0007669"/>
    <property type="project" value="UniProtKB-KW"/>
</dbReference>
<dbReference type="PANTHER" id="PTHR23092:SF15">
    <property type="entry name" value="INACTIVE NON-CANONICAL POLY(A) RNA POLYMERASE PROTEIN TRF4-2-RELATED"/>
    <property type="match status" value="1"/>
</dbReference>
<feature type="compositionally biased region" description="Basic and acidic residues" evidence="7">
    <location>
        <begin position="363"/>
        <end position="381"/>
    </location>
</feature>
<dbReference type="Pfam" id="PF03828">
    <property type="entry name" value="PAP_assoc"/>
    <property type="match status" value="1"/>
</dbReference>
<proteinExistence type="inferred from homology"/>
<dbReference type="EC" id="2.7.7.19" evidence="3"/>
<feature type="compositionally biased region" description="Basic residues" evidence="7">
    <location>
        <begin position="382"/>
        <end position="391"/>
    </location>
</feature>
<dbReference type="AlphaFoldDB" id="A0AA38LJF4"/>
<evidence type="ECO:0000259" key="8">
    <source>
        <dbReference type="Pfam" id="PF03828"/>
    </source>
</evidence>
<dbReference type="PANTHER" id="PTHR23092">
    <property type="entry name" value="POLY(A) RNA POLYMERASE"/>
    <property type="match status" value="1"/>
</dbReference>
<dbReference type="Proteomes" id="UP000824469">
    <property type="component" value="Unassembled WGS sequence"/>
</dbReference>
<feature type="domain" description="Poly(A) RNA polymerase mitochondrial-like central palm" evidence="9">
    <location>
        <begin position="1"/>
        <end position="125"/>
    </location>
</feature>
<feature type="domain" description="PAP-associated" evidence="8">
    <location>
        <begin position="191"/>
        <end position="249"/>
    </location>
</feature>
<dbReference type="Gene3D" id="1.10.1410.10">
    <property type="match status" value="1"/>
</dbReference>
<dbReference type="SUPFAM" id="SSF81301">
    <property type="entry name" value="Nucleotidyltransferase"/>
    <property type="match status" value="1"/>
</dbReference>
<evidence type="ECO:0000313" key="10">
    <source>
        <dbReference type="EMBL" id="KAH9323182.1"/>
    </source>
</evidence>
<dbReference type="GO" id="GO:0043634">
    <property type="term" value="P:polyadenylation-dependent ncRNA catabolic process"/>
    <property type="evidence" value="ECO:0007669"/>
    <property type="project" value="TreeGrafter"/>
</dbReference>
<feature type="non-terminal residue" evidence="10">
    <location>
        <position position="460"/>
    </location>
</feature>
<evidence type="ECO:0000256" key="6">
    <source>
        <dbReference type="ARBA" id="ARBA00022842"/>
    </source>
</evidence>
<comment type="caution">
    <text evidence="10">The sequence shown here is derived from an EMBL/GenBank/DDBJ whole genome shotgun (WGS) entry which is preliminary data.</text>
</comment>
<keyword evidence="5" id="KW-0479">Metal-binding</keyword>
<evidence type="ECO:0000256" key="1">
    <source>
        <dbReference type="ARBA" id="ARBA00001936"/>
    </source>
</evidence>
<dbReference type="GO" id="GO:1990817">
    <property type="term" value="F:poly(A) RNA polymerase activity"/>
    <property type="evidence" value="ECO:0007669"/>
    <property type="project" value="UniProtKB-EC"/>
</dbReference>
<gene>
    <name evidence="10" type="ORF">KI387_017821</name>
</gene>
<sequence length="460" mass="51841">ITDFCHFLSPTPEEQAARLAAIGRVSEVIMFIWPNCEVKVFGSFETGLYLPSSDIDVVILNSNVQVPQKGLQALAKALSKKSVATKMQVIGKARVPIVKFIEKESNVAFDVSFDVQNGPEAAKFIKDAISKIPPLRPLCLILKIFLQQRELNEVYSGGIGSYALLVMLITHLQVHWSQESSTGRSTLLERNLGILLIDFFDLYGRKLNACNVGVSCRSGGQFFRKNLRGFLNSKRPNLLSVEDPQAPENDIGKNSYNILQVRAAFAMAYRKLTDFYVNDFVPSQHSILGRIIRIDAKLLERKAGFMRGPQLDVFLSIASNHANGILLHPHTENRGTLLNRWQLCDDEPLPRGGNLFEGVHGQSSDKRGLKRNWNEEKLNAKKDKRKNHSTTHHSEGNKSKKRKHFSDDETHSATRHGSCYKKFKKYIKKVEPKQSGSDHNNNFGARTSSNFRANKKVKHF</sequence>
<dbReference type="Gene3D" id="3.30.460.10">
    <property type="entry name" value="Beta Polymerase, domain 2"/>
    <property type="match status" value="1"/>
</dbReference>
<feature type="compositionally biased region" description="Polar residues" evidence="7">
    <location>
        <begin position="434"/>
        <end position="452"/>
    </location>
</feature>
<name>A0AA38LJF4_TAXCH</name>
<feature type="region of interest" description="Disordered" evidence="7">
    <location>
        <begin position="355"/>
        <end position="414"/>
    </location>
</feature>
<organism evidence="10 11">
    <name type="scientific">Taxus chinensis</name>
    <name type="common">Chinese yew</name>
    <name type="synonym">Taxus wallichiana var. chinensis</name>
    <dbReference type="NCBI Taxonomy" id="29808"/>
    <lineage>
        <taxon>Eukaryota</taxon>
        <taxon>Viridiplantae</taxon>
        <taxon>Streptophyta</taxon>
        <taxon>Embryophyta</taxon>
        <taxon>Tracheophyta</taxon>
        <taxon>Spermatophyta</taxon>
        <taxon>Pinopsida</taxon>
        <taxon>Pinidae</taxon>
        <taxon>Conifers II</taxon>
        <taxon>Cupressales</taxon>
        <taxon>Taxaceae</taxon>
        <taxon>Taxus</taxon>
    </lineage>
</organism>
<dbReference type="CDD" id="cd05402">
    <property type="entry name" value="NT_PAP_TUTase"/>
    <property type="match status" value="1"/>
</dbReference>